<reference evidence="2 3" key="1">
    <citation type="submission" date="2022-01" db="EMBL/GenBank/DDBJ databases">
        <authorList>
            <person name="Xiong W."/>
            <person name="Schranz E."/>
        </authorList>
    </citation>
    <scope>NUCLEOTIDE SEQUENCE [LARGE SCALE GENOMIC DNA]</scope>
</reference>
<dbReference type="Proteomes" id="UP001157418">
    <property type="component" value="Unassembled WGS sequence"/>
</dbReference>
<comment type="caution">
    <text evidence="2">The sequence shown here is derived from an EMBL/GenBank/DDBJ whole genome shotgun (WGS) entry which is preliminary data.</text>
</comment>
<keyword evidence="3" id="KW-1185">Reference proteome</keyword>
<dbReference type="AlphaFoldDB" id="A0AAU9MJ91"/>
<feature type="region of interest" description="Disordered" evidence="1">
    <location>
        <begin position="117"/>
        <end position="142"/>
    </location>
</feature>
<feature type="compositionally biased region" description="Acidic residues" evidence="1">
    <location>
        <begin position="117"/>
        <end position="131"/>
    </location>
</feature>
<proteinExistence type="predicted"/>
<evidence type="ECO:0000313" key="2">
    <source>
        <dbReference type="EMBL" id="CAH1426305.1"/>
    </source>
</evidence>
<protein>
    <recommendedName>
        <fullName evidence="4">SWIM-type domain-containing protein</fullName>
    </recommendedName>
</protein>
<name>A0AAU9MJ91_9ASTR</name>
<evidence type="ECO:0008006" key="4">
    <source>
        <dbReference type="Google" id="ProtNLM"/>
    </source>
</evidence>
<sequence>MYVCSCRFSLQGGICAKVVGILGPCKKIVRDVDFGGFTYKEFILWLTKLTEGDYDNVYYCNRNQCLVEGIRRIDSDADYQEFVEAIYSDAKLDVYIDHQNEPILDWADNEVLADDISDDNEYDLDEEDDKDSEISNTTKYEH</sequence>
<accession>A0AAU9MJ91</accession>
<dbReference type="EMBL" id="CAKMRJ010002223">
    <property type="protein sequence ID" value="CAH1426305.1"/>
    <property type="molecule type" value="Genomic_DNA"/>
</dbReference>
<gene>
    <name evidence="2" type="ORF">LVIROSA_LOCUS13394</name>
</gene>
<organism evidence="2 3">
    <name type="scientific">Lactuca virosa</name>
    <dbReference type="NCBI Taxonomy" id="75947"/>
    <lineage>
        <taxon>Eukaryota</taxon>
        <taxon>Viridiplantae</taxon>
        <taxon>Streptophyta</taxon>
        <taxon>Embryophyta</taxon>
        <taxon>Tracheophyta</taxon>
        <taxon>Spermatophyta</taxon>
        <taxon>Magnoliopsida</taxon>
        <taxon>eudicotyledons</taxon>
        <taxon>Gunneridae</taxon>
        <taxon>Pentapetalae</taxon>
        <taxon>asterids</taxon>
        <taxon>campanulids</taxon>
        <taxon>Asterales</taxon>
        <taxon>Asteraceae</taxon>
        <taxon>Cichorioideae</taxon>
        <taxon>Cichorieae</taxon>
        <taxon>Lactucinae</taxon>
        <taxon>Lactuca</taxon>
    </lineage>
</organism>
<evidence type="ECO:0000256" key="1">
    <source>
        <dbReference type="SAM" id="MobiDB-lite"/>
    </source>
</evidence>
<evidence type="ECO:0000313" key="3">
    <source>
        <dbReference type="Proteomes" id="UP001157418"/>
    </source>
</evidence>